<evidence type="ECO:0000313" key="3">
    <source>
        <dbReference type="Proteomes" id="UP000270094"/>
    </source>
</evidence>
<sequence>KPASSYSNLEEDHGESEGPVTIIDTNNVNPQKGNVGQVSQATNRGTTYNLPLNIRPIQVQPAPQYGSEPEPAQPYAPKPLQRINVQPSLGYQEQGVGYGPPQPPFQPPSQPLLQPPPIQLPQLPPVPAYQPLPTYQISPQAQPQQVGFNFYCTEFLASR</sequence>
<reference evidence="2 3" key="1">
    <citation type="submission" date="2018-11" db="EMBL/GenBank/DDBJ databases">
        <authorList>
            <consortium name="Pathogen Informatics"/>
        </authorList>
    </citation>
    <scope>NUCLEOTIDE SEQUENCE [LARGE SCALE GENOMIC DNA]</scope>
</reference>
<feature type="region of interest" description="Disordered" evidence="1">
    <location>
        <begin position="1"/>
        <end position="126"/>
    </location>
</feature>
<name>A0A3P7KRM2_STRVU</name>
<feature type="compositionally biased region" description="Pro residues" evidence="1">
    <location>
        <begin position="100"/>
        <end position="126"/>
    </location>
</feature>
<gene>
    <name evidence="2" type="ORF">SVUK_LOCUS8163</name>
</gene>
<protein>
    <submittedName>
        <fullName evidence="2">Uncharacterized protein</fullName>
    </submittedName>
</protein>
<dbReference type="EMBL" id="UYYB01029205">
    <property type="protein sequence ID" value="VDM73165.1"/>
    <property type="molecule type" value="Genomic_DNA"/>
</dbReference>
<dbReference type="OrthoDB" id="5875539at2759"/>
<dbReference type="AlphaFoldDB" id="A0A3P7KRM2"/>
<keyword evidence="3" id="KW-1185">Reference proteome</keyword>
<feature type="non-terminal residue" evidence="2">
    <location>
        <position position="1"/>
    </location>
</feature>
<feature type="compositionally biased region" description="Polar residues" evidence="1">
    <location>
        <begin position="23"/>
        <end position="50"/>
    </location>
</feature>
<accession>A0A3P7KRM2</accession>
<organism evidence="2 3">
    <name type="scientific">Strongylus vulgaris</name>
    <name type="common">Blood worm</name>
    <dbReference type="NCBI Taxonomy" id="40348"/>
    <lineage>
        <taxon>Eukaryota</taxon>
        <taxon>Metazoa</taxon>
        <taxon>Ecdysozoa</taxon>
        <taxon>Nematoda</taxon>
        <taxon>Chromadorea</taxon>
        <taxon>Rhabditida</taxon>
        <taxon>Rhabditina</taxon>
        <taxon>Rhabditomorpha</taxon>
        <taxon>Strongyloidea</taxon>
        <taxon>Strongylidae</taxon>
        <taxon>Strongylus</taxon>
    </lineage>
</organism>
<evidence type="ECO:0000256" key="1">
    <source>
        <dbReference type="SAM" id="MobiDB-lite"/>
    </source>
</evidence>
<dbReference type="Proteomes" id="UP000270094">
    <property type="component" value="Unassembled WGS sequence"/>
</dbReference>
<evidence type="ECO:0000313" key="2">
    <source>
        <dbReference type="EMBL" id="VDM73165.1"/>
    </source>
</evidence>
<proteinExistence type="predicted"/>